<feature type="chain" id="PRO_5011777951" evidence="5">
    <location>
        <begin position="28"/>
        <end position="268"/>
    </location>
</feature>
<comment type="similarity">
    <text evidence="2 4">Belongs to the bacterial solute-binding protein 3 family.</text>
</comment>
<dbReference type="SMART" id="SM00062">
    <property type="entry name" value="PBPb"/>
    <property type="match status" value="1"/>
</dbReference>
<dbReference type="SUPFAM" id="SSF53850">
    <property type="entry name" value="Periplasmic binding protein-like II"/>
    <property type="match status" value="1"/>
</dbReference>
<evidence type="ECO:0000313" key="8">
    <source>
        <dbReference type="Proteomes" id="UP000198749"/>
    </source>
</evidence>
<evidence type="ECO:0000313" key="7">
    <source>
        <dbReference type="EMBL" id="SEQ42969.1"/>
    </source>
</evidence>
<feature type="signal peptide" evidence="5">
    <location>
        <begin position="1"/>
        <end position="27"/>
    </location>
</feature>
<proteinExistence type="inferred from homology"/>
<dbReference type="InterPro" id="IPR018313">
    <property type="entry name" value="SBP_3_CS"/>
</dbReference>
<evidence type="ECO:0000256" key="2">
    <source>
        <dbReference type="ARBA" id="ARBA00010333"/>
    </source>
</evidence>
<dbReference type="PANTHER" id="PTHR35936:SF17">
    <property type="entry name" value="ARGININE-BINDING EXTRACELLULAR PROTEIN ARTP"/>
    <property type="match status" value="1"/>
</dbReference>
<dbReference type="PANTHER" id="PTHR35936">
    <property type="entry name" value="MEMBRANE-BOUND LYTIC MUREIN TRANSGLYCOSYLASE F"/>
    <property type="match status" value="1"/>
</dbReference>
<keyword evidence="8" id="KW-1185">Reference proteome</keyword>
<comment type="subcellular location">
    <subcellularLocation>
        <location evidence="1">Cell envelope</location>
    </subcellularLocation>
</comment>
<evidence type="ECO:0000259" key="6">
    <source>
        <dbReference type="SMART" id="SM00062"/>
    </source>
</evidence>
<dbReference type="Pfam" id="PF00497">
    <property type="entry name" value="SBP_bac_3"/>
    <property type="match status" value="1"/>
</dbReference>
<reference evidence="8" key="1">
    <citation type="submission" date="2016-10" db="EMBL/GenBank/DDBJ databases">
        <authorList>
            <person name="Varghese N."/>
            <person name="Submissions S."/>
        </authorList>
    </citation>
    <scope>NUCLEOTIDE SEQUENCE [LARGE SCALE GENOMIC DNA]</scope>
    <source>
        <strain evidence="8">DSM 18887</strain>
    </source>
</reference>
<dbReference type="PROSITE" id="PS01039">
    <property type="entry name" value="SBP_BACTERIAL_3"/>
    <property type="match status" value="1"/>
</dbReference>
<name>A0A1H9FYT0_9GAMM</name>
<dbReference type="STRING" id="355243.SAMN03080615_01514"/>
<dbReference type="Proteomes" id="UP000198749">
    <property type="component" value="Unassembled WGS sequence"/>
</dbReference>
<dbReference type="AlphaFoldDB" id="A0A1H9FYT0"/>
<dbReference type="EMBL" id="FOGB01000003">
    <property type="protein sequence ID" value="SEQ42969.1"/>
    <property type="molecule type" value="Genomic_DNA"/>
</dbReference>
<feature type="domain" description="Solute-binding protein family 3/N-terminal" evidence="6">
    <location>
        <begin position="39"/>
        <end position="263"/>
    </location>
</feature>
<sequence length="268" mass="29862">MPFNSKIMLFIALSLLTISINSASASASERSEKIIQAGQIRVCIWPDYFAISYRNPRTGQLEGIDIDMAHELADSMGVGLQFVESSFSKLVSNLKNDACDIAMHGVGIRDSRKPFMEFSQPYLASGIYAVGTKDNTGISRWEDIDRTGVVVVVQKGTYMEPVVKQTFKYASVSVVDSFKAREQEVLSGRADVFMTDYPYGKRMAALTQWAVLMAPKKPLAKTYYAYAVPKGEIDWLKEVDDFLKAMKKSNKLYQSAVRNGLSEIVVTD</sequence>
<gene>
    <name evidence="7" type="ORF">SAMN03080615_01514</name>
</gene>
<dbReference type="GO" id="GO:0030313">
    <property type="term" value="C:cell envelope"/>
    <property type="evidence" value="ECO:0007669"/>
    <property type="project" value="UniProtKB-SubCell"/>
</dbReference>
<dbReference type="InterPro" id="IPR001638">
    <property type="entry name" value="Solute-binding_3/MltF_N"/>
</dbReference>
<evidence type="ECO:0000256" key="5">
    <source>
        <dbReference type="SAM" id="SignalP"/>
    </source>
</evidence>
<dbReference type="Gene3D" id="3.40.190.10">
    <property type="entry name" value="Periplasmic binding protein-like II"/>
    <property type="match status" value="2"/>
</dbReference>
<evidence type="ECO:0000256" key="3">
    <source>
        <dbReference type="ARBA" id="ARBA00022729"/>
    </source>
</evidence>
<dbReference type="CDD" id="cd13530">
    <property type="entry name" value="PBP2_peptides_like"/>
    <property type="match status" value="1"/>
</dbReference>
<dbReference type="OrthoDB" id="8994218at2"/>
<protein>
    <submittedName>
        <fullName evidence="7">Amino acid ABC transporter substrate-binding protein, PAAT family</fullName>
    </submittedName>
</protein>
<keyword evidence="3 5" id="KW-0732">Signal</keyword>
<organism evidence="7 8">
    <name type="scientific">Amphritea atlantica</name>
    <dbReference type="NCBI Taxonomy" id="355243"/>
    <lineage>
        <taxon>Bacteria</taxon>
        <taxon>Pseudomonadati</taxon>
        <taxon>Pseudomonadota</taxon>
        <taxon>Gammaproteobacteria</taxon>
        <taxon>Oceanospirillales</taxon>
        <taxon>Oceanospirillaceae</taxon>
        <taxon>Amphritea</taxon>
    </lineage>
</organism>
<accession>A0A1H9FYT0</accession>
<evidence type="ECO:0000256" key="1">
    <source>
        <dbReference type="ARBA" id="ARBA00004196"/>
    </source>
</evidence>
<evidence type="ECO:0000256" key="4">
    <source>
        <dbReference type="RuleBase" id="RU003744"/>
    </source>
</evidence>